<reference evidence="2 3" key="1">
    <citation type="journal article" date="2009" name="Stand. Genomic Sci.">
        <title>Complete genome sequence of Pirellula staleyi type strain (ATCC 27377).</title>
        <authorList>
            <person name="Clum A."/>
            <person name="Tindall B.J."/>
            <person name="Sikorski J."/>
            <person name="Ivanova N."/>
            <person name="Mavrommatis K."/>
            <person name="Lucas S."/>
            <person name="Glavina del Rio T."/>
            <person name="Nolan M."/>
            <person name="Chen F."/>
            <person name="Tice H."/>
            <person name="Pitluck S."/>
            <person name="Cheng J.F."/>
            <person name="Chertkov O."/>
            <person name="Brettin T."/>
            <person name="Han C."/>
            <person name="Detter J.C."/>
            <person name="Kuske C."/>
            <person name="Bruce D."/>
            <person name="Goodwin L."/>
            <person name="Ovchinikova G."/>
            <person name="Pati A."/>
            <person name="Mikhailova N."/>
            <person name="Chen A."/>
            <person name="Palaniappan K."/>
            <person name="Land M."/>
            <person name="Hauser L."/>
            <person name="Chang Y.J."/>
            <person name="Jeffries C.D."/>
            <person name="Chain P."/>
            <person name="Rohde M."/>
            <person name="Goker M."/>
            <person name="Bristow J."/>
            <person name="Eisen J.A."/>
            <person name="Markowitz V."/>
            <person name="Hugenholtz P."/>
            <person name="Kyrpides N.C."/>
            <person name="Klenk H.P."/>
            <person name="Lapidus A."/>
        </authorList>
    </citation>
    <scope>NUCLEOTIDE SEQUENCE [LARGE SCALE GENOMIC DNA]</scope>
    <source>
        <strain evidence="3">ATCC 27377 / DSM 6068 / ICPB 4128</strain>
    </source>
</reference>
<feature type="transmembrane region" description="Helical" evidence="1">
    <location>
        <begin position="12"/>
        <end position="32"/>
    </location>
</feature>
<dbReference type="HOGENOM" id="CLU_3366457_0_0_0"/>
<evidence type="ECO:0000313" key="2">
    <source>
        <dbReference type="EMBL" id="ADB16746.1"/>
    </source>
</evidence>
<accession>D2R1M7</accession>
<evidence type="ECO:0000256" key="1">
    <source>
        <dbReference type="SAM" id="Phobius"/>
    </source>
</evidence>
<protein>
    <submittedName>
        <fullName evidence="2">Uncharacterized protein</fullName>
    </submittedName>
</protein>
<keyword evidence="1" id="KW-1133">Transmembrane helix</keyword>
<keyword evidence="1" id="KW-0812">Transmembrane</keyword>
<dbReference type="KEGG" id="psl:Psta_2072"/>
<dbReference type="STRING" id="530564.Psta_2072"/>
<dbReference type="Proteomes" id="UP000001887">
    <property type="component" value="Chromosome"/>
</dbReference>
<sequence length="35" mass="3604">MYCVIPSDLLAGGLELVCCGFTLVAAVVGYVLSAR</sequence>
<evidence type="ECO:0000313" key="3">
    <source>
        <dbReference type="Proteomes" id="UP000001887"/>
    </source>
</evidence>
<keyword evidence="3" id="KW-1185">Reference proteome</keyword>
<dbReference type="AlphaFoldDB" id="D2R1M7"/>
<organism evidence="2 3">
    <name type="scientific">Pirellula staleyi (strain ATCC 27377 / DSM 6068 / ICPB 4128)</name>
    <name type="common">Pirella staleyi</name>
    <dbReference type="NCBI Taxonomy" id="530564"/>
    <lineage>
        <taxon>Bacteria</taxon>
        <taxon>Pseudomonadati</taxon>
        <taxon>Planctomycetota</taxon>
        <taxon>Planctomycetia</taxon>
        <taxon>Pirellulales</taxon>
        <taxon>Pirellulaceae</taxon>
        <taxon>Pirellula</taxon>
    </lineage>
</organism>
<name>D2R1M7_PIRSD</name>
<dbReference type="EMBL" id="CP001848">
    <property type="protein sequence ID" value="ADB16746.1"/>
    <property type="molecule type" value="Genomic_DNA"/>
</dbReference>
<proteinExistence type="predicted"/>
<keyword evidence="1" id="KW-0472">Membrane</keyword>
<gene>
    <name evidence="2" type="ordered locus">Psta_2072</name>
</gene>